<reference evidence="4" key="1">
    <citation type="submission" date="2018-11" db="EMBL/GenBank/DDBJ databases">
        <title>Complete genome sequence of Paenibacillus sp. ML311-T8.</title>
        <authorList>
            <person name="Nam Y.-D."/>
            <person name="Kang J."/>
            <person name="Chung W.-H."/>
            <person name="Park Y.S."/>
        </authorList>
    </citation>
    <scope>NUCLEOTIDE SEQUENCE [LARGE SCALE GENOMIC DNA]</scope>
    <source>
        <strain evidence="4">ML311-T8</strain>
    </source>
</reference>
<proteinExistence type="predicted"/>
<evidence type="ECO:0000256" key="2">
    <source>
        <dbReference type="SAM" id="Phobius"/>
    </source>
</evidence>
<protein>
    <submittedName>
        <fullName evidence="3">Uncharacterized protein</fullName>
    </submittedName>
</protein>
<accession>A0A6B8RJI4</accession>
<evidence type="ECO:0000313" key="3">
    <source>
        <dbReference type="EMBL" id="QGQ95556.1"/>
    </source>
</evidence>
<feature type="compositionally biased region" description="Pro residues" evidence="1">
    <location>
        <begin position="61"/>
        <end position="74"/>
    </location>
</feature>
<keyword evidence="2" id="KW-1133">Transmembrane helix</keyword>
<sequence>MNKKIVIICTIGILLFGILGYFIGRNFDRVVVVESMLAKVTPLPSAAVTASPIPTAQPTTTTPPPSLEPTPIPTNSPAEPKKSEGFFNLKSDIDAIGSETYYHFLATADHSYEVLETKDDQALINFNGLKGWIPAWYIKKDLDEPKVITVKPYIRIVGENATIWTYPGALASNAFRAGKVVQVYKEFEEWVCVNFINYAEPNYGDFWVLKKDLIPWDPKKAREGNLKTGASTKYADLQENDRIQINNESDDTYEVNAAGGVTEVIYKADFIPNPFINTPLSTSSSLMVIDNLELSAKQEKTYANYALNRSDTRLKGLSAADIFKFYLAATFKQDQETLFSLRIKGEGYITPTHESFLKDLKTDPTSAEKSIALWKELKQNNSFVVQENYMEDNHAVVFIIPMNKAEQIKIFHLFINKAGIWKISWMALE</sequence>
<dbReference type="AlphaFoldDB" id="A0A6B8RJI4"/>
<keyword evidence="2" id="KW-0472">Membrane</keyword>
<organism evidence="3 4">
    <name type="scientific">Paenibacillus psychroresistens</name>
    <dbReference type="NCBI Taxonomy" id="1778678"/>
    <lineage>
        <taxon>Bacteria</taxon>
        <taxon>Bacillati</taxon>
        <taxon>Bacillota</taxon>
        <taxon>Bacilli</taxon>
        <taxon>Bacillales</taxon>
        <taxon>Paenibacillaceae</taxon>
        <taxon>Paenibacillus</taxon>
    </lineage>
</organism>
<feature type="compositionally biased region" description="Low complexity" evidence="1">
    <location>
        <begin position="51"/>
        <end position="60"/>
    </location>
</feature>
<feature type="transmembrane region" description="Helical" evidence="2">
    <location>
        <begin position="5"/>
        <end position="24"/>
    </location>
</feature>
<evidence type="ECO:0000313" key="4">
    <source>
        <dbReference type="Proteomes" id="UP000426246"/>
    </source>
</evidence>
<keyword evidence="2" id="KW-0812">Transmembrane</keyword>
<dbReference type="EMBL" id="CP034235">
    <property type="protein sequence ID" value="QGQ95556.1"/>
    <property type="molecule type" value="Genomic_DNA"/>
</dbReference>
<name>A0A6B8RJI4_9BACL</name>
<gene>
    <name evidence="3" type="ORF">EHS13_12025</name>
</gene>
<evidence type="ECO:0000256" key="1">
    <source>
        <dbReference type="SAM" id="MobiDB-lite"/>
    </source>
</evidence>
<keyword evidence="4" id="KW-1185">Reference proteome</keyword>
<feature type="region of interest" description="Disordered" evidence="1">
    <location>
        <begin position="51"/>
        <end position="82"/>
    </location>
</feature>
<dbReference type="Proteomes" id="UP000426246">
    <property type="component" value="Chromosome"/>
</dbReference>
<dbReference type="KEGG" id="ppsc:EHS13_12025"/>
<dbReference type="RefSeq" id="WP_155700593.1">
    <property type="nucleotide sequence ID" value="NZ_CP034235.1"/>
</dbReference>
<dbReference type="OrthoDB" id="2990745at2"/>